<keyword evidence="1" id="KW-0812">Transmembrane</keyword>
<evidence type="ECO:0000313" key="2">
    <source>
        <dbReference type="EMBL" id="JAH00671.1"/>
    </source>
</evidence>
<keyword evidence="1" id="KW-0472">Membrane</keyword>
<keyword evidence="1" id="KW-1133">Transmembrane helix</keyword>
<dbReference type="EMBL" id="GBXM01107906">
    <property type="protein sequence ID" value="JAH00671.1"/>
    <property type="molecule type" value="Transcribed_RNA"/>
</dbReference>
<sequence length="36" mass="4356">MKRGLHFRFNIFNAFYLCMVHFISMAFLTIVKAIFQ</sequence>
<dbReference type="AlphaFoldDB" id="A0A0E9P7P1"/>
<feature type="transmembrane region" description="Helical" evidence="1">
    <location>
        <begin position="12"/>
        <end position="35"/>
    </location>
</feature>
<reference evidence="2" key="1">
    <citation type="submission" date="2014-11" db="EMBL/GenBank/DDBJ databases">
        <authorList>
            <person name="Amaro Gonzalez C."/>
        </authorList>
    </citation>
    <scope>NUCLEOTIDE SEQUENCE</scope>
</reference>
<protein>
    <submittedName>
        <fullName evidence="2">Uncharacterized protein</fullName>
    </submittedName>
</protein>
<organism evidence="2">
    <name type="scientific">Anguilla anguilla</name>
    <name type="common">European freshwater eel</name>
    <name type="synonym">Muraena anguilla</name>
    <dbReference type="NCBI Taxonomy" id="7936"/>
    <lineage>
        <taxon>Eukaryota</taxon>
        <taxon>Metazoa</taxon>
        <taxon>Chordata</taxon>
        <taxon>Craniata</taxon>
        <taxon>Vertebrata</taxon>
        <taxon>Euteleostomi</taxon>
        <taxon>Actinopterygii</taxon>
        <taxon>Neopterygii</taxon>
        <taxon>Teleostei</taxon>
        <taxon>Anguilliformes</taxon>
        <taxon>Anguillidae</taxon>
        <taxon>Anguilla</taxon>
    </lineage>
</organism>
<name>A0A0E9P7P1_ANGAN</name>
<reference evidence="2" key="2">
    <citation type="journal article" date="2015" name="Fish Shellfish Immunol.">
        <title>Early steps in the European eel (Anguilla anguilla)-Vibrio vulnificus interaction in the gills: Role of the RtxA13 toxin.</title>
        <authorList>
            <person name="Callol A."/>
            <person name="Pajuelo D."/>
            <person name="Ebbesson L."/>
            <person name="Teles M."/>
            <person name="MacKenzie S."/>
            <person name="Amaro C."/>
        </authorList>
    </citation>
    <scope>NUCLEOTIDE SEQUENCE</scope>
</reference>
<evidence type="ECO:0000256" key="1">
    <source>
        <dbReference type="SAM" id="Phobius"/>
    </source>
</evidence>
<proteinExistence type="predicted"/>
<accession>A0A0E9P7P1</accession>